<feature type="compositionally biased region" description="Low complexity" evidence="1">
    <location>
        <begin position="31"/>
        <end position="41"/>
    </location>
</feature>
<proteinExistence type="predicted"/>
<feature type="compositionally biased region" description="Polar residues" evidence="1">
    <location>
        <begin position="42"/>
        <end position="52"/>
    </location>
</feature>
<feature type="region of interest" description="Disordered" evidence="1">
    <location>
        <begin position="31"/>
        <end position="72"/>
    </location>
</feature>
<dbReference type="AlphaFoldDB" id="A0AAD8VRP6"/>
<gene>
    <name evidence="2" type="ORF">QYE76_022829</name>
</gene>
<keyword evidence="3" id="KW-1185">Reference proteome</keyword>
<dbReference type="Proteomes" id="UP001231189">
    <property type="component" value="Unassembled WGS sequence"/>
</dbReference>
<evidence type="ECO:0000256" key="1">
    <source>
        <dbReference type="SAM" id="MobiDB-lite"/>
    </source>
</evidence>
<evidence type="ECO:0000313" key="2">
    <source>
        <dbReference type="EMBL" id="KAK1617312.1"/>
    </source>
</evidence>
<organism evidence="2 3">
    <name type="scientific">Lolium multiflorum</name>
    <name type="common">Italian ryegrass</name>
    <name type="synonym">Lolium perenne subsp. multiflorum</name>
    <dbReference type="NCBI Taxonomy" id="4521"/>
    <lineage>
        <taxon>Eukaryota</taxon>
        <taxon>Viridiplantae</taxon>
        <taxon>Streptophyta</taxon>
        <taxon>Embryophyta</taxon>
        <taxon>Tracheophyta</taxon>
        <taxon>Spermatophyta</taxon>
        <taxon>Magnoliopsida</taxon>
        <taxon>Liliopsida</taxon>
        <taxon>Poales</taxon>
        <taxon>Poaceae</taxon>
        <taxon>BOP clade</taxon>
        <taxon>Pooideae</taxon>
        <taxon>Poodae</taxon>
        <taxon>Poeae</taxon>
        <taxon>Poeae Chloroplast Group 2 (Poeae type)</taxon>
        <taxon>Loliodinae</taxon>
        <taxon>Loliinae</taxon>
        <taxon>Lolium</taxon>
    </lineage>
</organism>
<accession>A0AAD8VRP6</accession>
<name>A0AAD8VRP6_LOLMU</name>
<dbReference type="EMBL" id="JAUUTY010000006">
    <property type="protein sequence ID" value="KAK1617312.1"/>
    <property type="molecule type" value="Genomic_DNA"/>
</dbReference>
<reference evidence="2" key="1">
    <citation type="submission" date="2023-07" db="EMBL/GenBank/DDBJ databases">
        <title>A chromosome-level genome assembly of Lolium multiflorum.</title>
        <authorList>
            <person name="Chen Y."/>
            <person name="Copetti D."/>
            <person name="Kolliker R."/>
            <person name="Studer B."/>
        </authorList>
    </citation>
    <scope>NUCLEOTIDE SEQUENCE</scope>
    <source>
        <strain evidence="2">02402/16</strain>
        <tissue evidence="2">Leaf</tissue>
    </source>
</reference>
<evidence type="ECO:0000313" key="3">
    <source>
        <dbReference type="Proteomes" id="UP001231189"/>
    </source>
</evidence>
<protein>
    <submittedName>
        <fullName evidence="2">Uncharacterized protein</fullName>
    </submittedName>
</protein>
<comment type="caution">
    <text evidence="2">The sequence shown here is derived from an EMBL/GenBank/DDBJ whole genome shotgun (WGS) entry which is preliminary data.</text>
</comment>
<sequence>MLSSTTPSQVEPSRKSTAPSMFVIWGQASSGVGASSGGRASCLSTAAASANSVRRDAPCRSTAAPSVPSASGSQIVPVVDVEDDAEIGDQSPEDDEDELMFPELVDRCSKQAMEDQYMEDIAFGARFDETDEEKNENDDSLVLADYEGEDLPTIEWNREDPQLAEGTVFQTMMDCRNAITTYHILTKNNHEVIKSEPDPLLMKDTKTAAVPTVVIDATNIEAIVYNIASTAQIQHSMSEPVDVSLPLPSSIRC</sequence>